<gene>
    <name evidence="2" type="ORF">CAP_7644</name>
</gene>
<evidence type="ECO:0000256" key="1">
    <source>
        <dbReference type="SAM" id="MobiDB-lite"/>
    </source>
</evidence>
<dbReference type="STRING" id="1192034.CAP_7644"/>
<dbReference type="EMBL" id="ASRX01000069">
    <property type="protein sequence ID" value="EYF01876.1"/>
    <property type="molecule type" value="Genomic_DNA"/>
</dbReference>
<name>A0A017SZY2_9BACT</name>
<keyword evidence="3" id="KW-1185">Reference proteome</keyword>
<dbReference type="Proteomes" id="UP000019678">
    <property type="component" value="Unassembled WGS sequence"/>
</dbReference>
<sequence length="160" mass="17701">MGVLWPVVFRAWARQRAETHKIPESIGLGQSRALSESERRQVVERFAGLAEPARREGESFAEAFHRVAVAAFRFWVGQHPGSNHYLHRHCHPLYELLRDLDLVTRSVAVALGRPAAPLADTMSPPQRRSRSDVDFDAARSAANGREAAAALRLATTGRAA</sequence>
<protein>
    <submittedName>
        <fullName evidence="2">Uncharacterized protein</fullName>
    </submittedName>
</protein>
<dbReference type="AlphaFoldDB" id="A0A017SZY2"/>
<proteinExistence type="predicted"/>
<evidence type="ECO:0000313" key="3">
    <source>
        <dbReference type="Proteomes" id="UP000019678"/>
    </source>
</evidence>
<evidence type="ECO:0000313" key="2">
    <source>
        <dbReference type="EMBL" id="EYF01876.1"/>
    </source>
</evidence>
<accession>A0A017SZY2</accession>
<comment type="caution">
    <text evidence="2">The sequence shown here is derived from an EMBL/GenBank/DDBJ whole genome shotgun (WGS) entry which is preliminary data.</text>
</comment>
<organism evidence="2 3">
    <name type="scientific">Chondromyces apiculatus DSM 436</name>
    <dbReference type="NCBI Taxonomy" id="1192034"/>
    <lineage>
        <taxon>Bacteria</taxon>
        <taxon>Pseudomonadati</taxon>
        <taxon>Myxococcota</taxon>
        <taxon>Polyangia</taxon>
        <taxon>Polyangiales</taxon>
        <taxon>Polyangiaceae</taxon>
        <taxon>Chondromyces</taxon>
    </lineage>
</organism>
<feature type="region of interest" description="Disordered" evidence="1">
    <location>
        <begin position="117"/>
        <end position="137"/>
    </location>
</feature>
<reference evidence="2 3" key="1">
    <citation type="submission" date="2013-05" db="EMBL/GenBank/DDBJ databases">
        <title>Genome assembly of Chondromyces apiculatus DSM 436.</title>
        <authorList>
            <person name="Sharma G."/>
            <person name="Khatri I."/>
            <person name="Kaur C."/>
            <person name="Mayilraj S."/>
            <person name="Subramanian S."/>
        </authorList>
    </citation>
    <scope>NUCLEOTIDE SEQUENCE [LARGE SCALE GENOMIC DNA]</scope>
    <source>
        <strain evidence="2 3">DSM 436</strain>
    </source>
</reference>